<sequence>MSFKIPAAYLLAGLLIGAPSLGRAASLKLDVNASAQSEEGGDAVLDDRVSGARRAFQVAPELTLAWGSKVLASDLRLTPSLDVPSRRAGKPLSSLGGAWRLRVSPTWRTQLDARLRVDHIVFDRTTPWSGRTALSAGLNGNLGLSKSLYLTGGYTFTRSDYSQDSPGPGRQDRRHSLRGGLVWSGSALWMSTGAGPKRNRSTTPAYSYDGFQIDLGGGVQSGPFSLDLQGSNEWRRYGQGDGPSSVWRSLWVSAEATCQVTPYLSVFAGAQREYGYRDGQRASRPWTFTSAGLRVSLPLRPTPQRQRSREDVMRPHFTEKGWVFRFRRPGVRNVHLIGTFSGWNPKAYALRFVPDREVWEILVPLGPGVYEYAFLVDGQEWVAPPGAPVYVDDGFGHQNGVLVIESDEGLTAR</sequence>
<dbReference type="Pfam" id="PF16561">
    <property type="entry name" value="AMPK1_CBM"/>
    <property type="match status" value="1"/>
</dbReference>
<feature type="domain" description="AMP-activated protein kinase glycogen-binding" evidence="2">
    <location>
        <begin position="323"/>
        <end position="406"/>
    </location>
</feature>
<gene>
    <name evidence="3" type="ORF">A3F84_00890</name>
</gene>
<evidence type="ECO:0000256" key="1">
    <source>
        <dbReference type="SAM" id="SignalP"/>
    </source>
</evidence>
<dbReference type="InterPro" id="IPR032640">
    <property type="entry name" value="AMPK1_CBM"/>
</dbReference>
<feature type="signal peptide" evidence="1">
    <location>
        <begin position="1"/>
        <end position="24"/>
    </location>
</feature>
<dbReference type="InterPro" id="IPR013783">
    <property type="entry name" value="Ig-like_fold"/>
</dbReference>
<proteinExistence type="predicted"/>
<dbReference type="CDD" id="cd02859">
    <property type="entry name" value="E_set_AMPKbeta_like_N"/>
    <property type="match status" value="1"/>
</dbReference>
<evidence type="ECO:0000313" key="4">
    <source>
        <dbReference type="Proteomes" id="UP000178606"/>
    </source>
</evidence>
<dbReference type="Gene3D" id="2.60.40.10">
    <property type="entry name" value="Immunoglobulins"/>
    <property type="match status" value="1"/>
</dbReference>
<evidence type="ECO:0000313" key="3">
    <source>
        <dbReference type="EMBL" id="OGG44414.1"/>
    </source>
</evidence>
<organism evidence="3 4">
    <name type="scientific">Handelsmanbacteria sp. (strain RIFCSPLOWO2_12_FULL_64_10)</name>
    <dbReference type="NCBI Taxonomy" id="1817868"/>
    <lineage>
        <taxon>Bacteria</taxon>
        <taxon>Candidatus Handelsmaniibacteriota</taxon>
    </lineage>
</organism>
<name>A0A1F6C5H2_HANXR</name>
<dbReference type="Proteomes" id="UP000178606">
    <property type="component" value="Unassembled WGS sequence"/>
</dbReference>
<dbReference type="InterPro" id="IPR014756">
    <property type="entry name" value="Ig_E-set"/>
</dbReference>
<feature type="chain" id="PRO_5009523243" description="AMP-activated protein kinase glycogen-binding domain-containing protein" evidence="1">
    <location>
        <begin position="25"/>
        <end position="413"/>
    </location>
</feature>
<evidence type="ECO:0000259" key="2">
    <source>
        <dbReference type="Pfam" id="PF16561"/>
    </source>
</evidence>
<reference evidence="3 4" key="1">
    <citation type="journal article" date="2016" name="Nat. Commun.">
        <title>Thousands of microbial genomes shed light on interconnected biogeochemical processes in an aquifer system.</title>
        <authorList>
            <person name="Anantharaman K."/>
            <person name="Brown C.T."/>
            <person name="Hug L.A."/>
            <person name="Sharon I."/>
            <person name="Castelle C.J."/>
            <person name="Probst A.J."/>
            <person name="Thomas B.C."/>
            <person name="Singh A."/>
            <person name="Wilkins M.J."/>
            <person name="Karaoz U."/>
            <person name="Brodie E.L."/>
            <person name="Williams K.H."/>
            <person name="Hubbard S.S."/>
            <person name="Banfield J.F."/>
        </authorList>
    </citation>
    <scope>NUCLEOTIDE SEQUENCE [LARGE SCALE GENOMIC DNA]</scope>
    <source>
        <strain evidence="4">RIFCSPLOWO2_12_FULL_64_10</strain>
    </source>
</reference>
<comment type="caution">
    <text evidence="3">The sequence shown here is derived from an EMBL/GenBank/DDBJ whole genome shotgun (WGS) entry which is preliminary data.</text>
</comment>
<protein>
    <recommendedName>
        <fullName evidence="2">AMP-activated protein kinase glycogen-binding domain-containing protein</fullName>
    </recommendedName>
</protein>
<dbReference type="EMBL" id="MFKF01000404">
    <property type="protein sequence ID" value="OGG44414.1"/>
    <property type="molecule type" value="Genomic_DNA"/>
</dbReference>
<accession>A0A1F6C5H2</accession>
<dbReference type="AlphaFoldDB" id="A0A1F6C5H2"/>
<keyword evidence="1" id="KW-0732">Signal</keyword>
<dbReference type="SUPFAM" id="SSF81296">
    <property type="entry name" value="E set domains"/>
    <property type="match status" value="1"/>
</dbReference>